<dbReference type="InterPro" id="IPR036909">
    <property type="entry name" value="Cyt_c-like_dom_sf"/>
</dbReference>
<dbReference type="EMBL" id="QGDT01000012">
    <property type="protein sequence ID" value="PWJ55947.1"/>
    <property type="molecule type" value="Genomic_DNA"/>
</dbReference>
<name>A0A316B0C2_9BACT</name>
<dbReference type="InterPro" id="IPR038352">
    <property type="entry name" value="Imelysin_sf"/>
</dbReference>
<reference evidence="9 10" key="1">
    <citation type="submission" date="2018-03" db="EMBL/GenBank/DDBJ databases">
        <title>Genomic Encyclopedia of Archaeal and Bacterial Type Strains, Phase II (KMG-II): from individual species to whole genera.</title>
        <authorList>
            <person name="Goeker M."/>
        </authorList>
    </citation>
    <scope>NUCLEOTIDE SEQUENCE [LARGE SCALE GENOMIC DNA]</scope>
    <source>
        <strain evidence="9 10">DSM 100346</strain>
    </source>
</reference>
<dbReference type="GO" id="GO:0030313">
    <property type="term" value="C:cell envelope"/>
    <property type="evidence" value="ECO:0007669"/>
    <property type="project" value="UniProtKB-SubCell"/>
</dbReference>
<dbReference type="InterPro" id="IPR004852">
    <property type="entry name" value="Di-haem_cyt_c_peroxidsae"/>
</dbReference>
<evidence type="ECO:0000313" key="9">
    <source>
        <dbReference type="EMBL" id="PWJ55947.1"/>
    </source>
</evidence>
<keyword evidence="5" id="KW-0560">Oxidoreductase</keyword>
<dbReference type="Gene3D" id="1.10.760.10">
    <property type="entry name" value="Cytochrome c-like domain"/>
    <property type="match status" value="2"/>
</dbReference>
<keyword evidence="3 7" id="KW-0479">Metal-binding</keyword>
<dbReference type="RefSeq" id="WP_109676782.1">
    <property type="nucleotide sequence ID" value="NZ_QGDT01000012.1"/>
</dbReference>
<protein>
    <submittedName>
        <fullName evidence="9">Cytochrome c peroxidase</fullName>
    </submittedName>
</protein>
<proteinExistence type="predicted"/>
<dbReference type="InterPro" id="IPR051395">
    <property type="entry name" value="Cytochrome_c_Peroxidase/MauG"/>
</dbReference>
<organism evidence="9 10">
    <name type="scientific">Dyadobacter jejuensis</name>
    <dbReference type="NCBI Taxonomy" id="1082580"/>
    <lineage>
        <taxon>Bacteria</taxon>
        <taxon>Pseudomonadati</taxon>
        <taxon>Bacteroidota</taxon>
        <taxon>Cytophagia</taxon>
        <taxon>Cytophagales</taxon>
        <taxon>Spirosomataceae</taxon>
        <taxon>Dyadobacter</taxon>
    </lineage>
</organism>
<dbReference type="PROSITE" id="PS51257">
    <property type="entry name" value="PROKAR_LIPOPROTEIN"/>
    <property type="match status" value="1"/>
</dbReference>
<dbReference type="PANTHER" id="PTHR30600:SF10">
    <property type="entry name" value="BLL6722 PROTEIN"/>
    <property type="match status" value="1"/>
</dbReference>
<evidence type="ECO:0000256" key="5">
    <source>
        <dbReference type="ARBA" id="ARBA00023002"/>
    </source>
</evidence>
<dbReference type="GO" id="GO:0020037">
    <property type="term" value="F:heme binding"/>
    <property type="evidence" value="ECO:0007669"/>
    <property type="project" value="InterPro"/>
</dbReference>
<dbReference type="SUPFAM" id="SSF46626">
    <property type="entry name" value="Cytochrome c"/>
    <property type="match status" value="2"/>
</dbReference>
<evidence type="ECO:0000256" key="1">
    <source>
        <dbReference type="ARBA" id="ARBA00004196"/>
    </source>
</evidence>
<comment type="subcellular location">
    <subcellularLocation>
        <location evidence="1">Cell envelope</location>
    </subcellularLocation>
</comment>
<gene>
    <name evidence="9" type="ORF">CLV98_11241</name>
</gene>
<dbReference type="GO" id="GO:0004130">
    <property type="term" value="F:cytochrome-c peroxidase activity"/>
    <property type="evidence" value="ECO:0007669"/>
    <property type="project" value="TreeGrafter"/>
</dbReference>
<dbReference type="GO" id="GO:0046872">
    <property type="term" value="F:metal ion binding"/>
    <property type="evidence" value="ECO:0007669"/>
    <property type="project" value="UniProtKB-KW"/>
</dbReference>
<evidence type="ECO:0000256" key="6">
    <source>
        <dbReference type="ARBA" id="ARBA00023004"/>
    </source>
</evidence>
<dbReference type="PANTHER" id="PTHR30600">
    <property type="entry name" value="CYTOCHROME C PEROXIDASE-RELATED"/>
    <property type="match status" value="1"/>
</dbReference>
<keyword evidence="6 7" id="KW-0408">Iron</keyword>
<dbReference type="Gene3D" id="1.20.1420.20">
    <property type="entry name" value="M75 peptidase, HXXE motif"/>
    <property type="match status" value="1"/>
</dbReference>
<evidence type="ECO:0000256" key="7">
    <source>
        <dbReference type="PROSITE-ProRule" id="PRU00433"/>
    </source>
</evidence>
<feature type="domain" description="Cytochrome c" evidence="8">
    <location>
        <begin position="446"/>
        <end position="588"/>
    </location>
</feature>
<evidence type="ECO:0000313" key="10">
    <source>
        <dbReference type="Proteomes" id="UP000245880"/>
    </source>
</evidence>
<keyword evidence="2 7" id="KW-0349">Heme</keyword>
<dbReference type="Proteomes" id="UP000245880">
    <property type="component" value="Unassembled WGS sequence"/>
</dbReference>
<evidence type="ECO:0000256" key="2">
    <source>
        <dbReference type="ARBA" id="ARBA00022617"/>
    </source>
</evidence>
<comment type="caution">
    <text evidence="9">The sequence shown here is derived from an EMBL/GenBank/DDBJ whole genome shotgun (WGS) entry which is preliminary data.</text>
</comment>
<evidence type="ECO:0000256" key="3">
    <source>
        <dbReference type="ARBA" id="ARBA00022723"/>
    </source>
</evidence>
<evidence type="ECO:0000259" key="8">
    <source>
        <dbReference type="PROSITE" id="PS51007"/>
    </source>
</evidence>
<sequence length="591" mass="66387">MNRFSFMSLGVLVFFLLACSQQKEEGLHAQFDRELSELIALNDQFLQTIRDESSLERYHNDFLQLRLSYKKVEAFAAYFTPTTVRLVNGAPLDEIEDSENAVFEPGGLQVIETYIYTDQPLEKKELIREVRKLQVHLKRIKALWKDTSITDTQVLDALRLSLFRLITLGISGFDTPASGNAIRESEVVLASFQSYLTAYSSVLPDVDGIKVLTDRALGYLKGQHDFNAFDRATFIVDYINPISKALHENQRQAQIPFMMTGSLLRGDAATLFEKGAFDPENLVLNDALKATPDRVLLGQTLFFDTRLSGNGQTSCGTCHRPDLAFTDRLKTSRGIDQLFIQRNAPTLLYASYQQALFYDLRSPSLEDQASDVIHNKKEMHGVMDHIVSLVKADPAYQKLYTKAYPEAKAVSDIHIKNALSTFVRSLGGFNSPFDAFMRGDKKALTDDQRAGFNLFMGKAQCGTCHFIPLFNGTVPPDYQNTESEVLGVTVDADWQHPRLDADRGRGAYNDFPQWQYAFKTPTIRNIDATGPYMHNGSYNSLQQVLEFYNQGGGAGLGLSVPNQTLSADQLDLTQDEMERVILFMEALSDVN</sequence>
<dbReference type="OrthoDB" id="9805202at2"/>
<accession>A0A316B0C2</accession>
<dbReference type="Pfam" id="PF03150">
    <property type="entry name" value="CCP_MauG"/>
    <property type="match status" value="1"/>
</dbReference>
<dbReference type="AlphaFoldDB" id="A0A316B0C2"/>
<dbReference type="GO" id="GO:0009055">
    <property type="term" value="F:electron transfer activity"/>
    <property type="evidence" value="ECO:0007669"/>
    <property type="project" value="InterPro"/>
</dbReference>
<keyword evidence="10" id="KW-1185">Reference proteome</keyword>
<keyword evidence="4" id="KW-0732">Signal</keyword>
<dbReference type="InterPro" id="IPR009056">
    <property type="entry name" value="Cyt_c-like_dom"/>
</dbReference>
<dbReference type="PROSITE" id="PS51007">
    <property type="entry name" value="CYTC"/>
    <property type="match status" value="1"/>
</dbReference>
<evidence type="ECO:0000256" key="4">
    <source>
        <dbReference type="ARBA" id="ARBA00022729"/>
    </source>
</evidence>
<keyword evidence="9" id="KW-0575">Peroxidase</keyword>